<gene>
    <name evidence="1" type="ORF">CO051_00405</name>
</gene>
<protein>
    <recommendedName>
        <fullName evidence="3">Methyltransferase type 11 domain-containing protein</fullName>
    </recommendedName>
</protein>
<comment type="caution">
    <text evidence="1">The sequence shown here is derived from an EMBL/GenBank/DDBJ whole genome shotgun (WGS) entry which is preliminary data.</text>
</comment>
<dbReference type="InterPro" id="IPR029063">
    <property type="entry name" value="SAM-dependent_MTases_sf"/>
</dbReference>
<dbReference type="Proteomes" id="UP000231383">
    <property type="component" value="Unassembled WGS sequence"/>
</dbReference>
<accession>A0A2M8F4A3</accession>
<evidence type="ECO:0000313" key="1">
    <source>
        <dbReference type="EMBL" id="PJC34115.1"/>
    </source>
</evidence>
<name>A0A2M8F4A3_9BACT</name>
<dbReference type="SUPFAM" id="SSF53335">
    <property type="entry name" value="S-adenosyl-L-methionine-dependent methyltransferases"/>
    <property type="match status" value="1"/>
</dbReference>
<dbReference type="CDD" id="cd02440">
    <property type="entry name" value="AdoMet_MTases"/>
    <property type="match status" value="1"/>
</dbReference>
<reference evidence="2" key="1">
    <citation type="submission" date="2017-09" db="EMBL/GenBank/DDBJ databases">
        <title>Depth-based differentiation of microbial function through sediment-hosted aquifers and enrichment of novel symbionts in the deep terrestrial subsurface.</title>
        <authorList>
            <person name="Probst A.J."/>
            <person name="Ladd B."/>
            <person name="Jarett J.K."/>
            <person name="Geller-Mcgrath D.E."/>
            <person name="Sieber C.M.K."/>
            <person name="Emerson J.B."/>
            <person name="Anantharaman K."/>
            <person name="Thomas B.C."/>
            <person name="Malmstrom R."/>
            <person name="Stieglmeier M."/>
            <person name="Klingl A."/>
            <person name="Woyke T."/>
            <person name="Ryan C.M."/>
            <person name="Banfield J.F."/>
        </authorList>
    </citation>
    <scope>NUCLEOTIDE SEQUENCE [LARGE SCALE GENOMIC DNA]</scope>
</reference>
<dbReference type="Gene3D" id="3.40.50.150">
    <property type="entry name" value="Vaccinia Virus protein VP39"/>
    <property type="match status" value="1"/>
</dbReference>
<dbReference type="AlphaFoldDB" id="A0A2M8F4A3"/>
<sequence length="207" mass="23158">MNERRHPMSDADRKWMRRNGITFPHNWKEMPPRSGSTGYIVDILLYEFFGITDLDFSHFDGLQILDIGAGSHLNRAQAQPTFARTCAGNGARVVVTDILPQSEPDARLFDGVVTGDLITPVLQGRFAQLPEFAGRTFDIIHSSGLINFIPDPMFSNTLDALGIKEDSFARLLTEQAGSMLVKNGVMYLGGYLYRKIDNELKLTKSFD</sequence>
<organism evidence="1 2">
    <name type="scientific">Candidatus Roizmanbacteria bacterium CG_4_9_14_0_2_um_filter_39_13</name>
    <dbReference type="NCBI Taxonomy" id="1974839"/>
    <lineage>
        <taxon>Bacteria</taxon>
        <taxon>Candidatus Roizmaniibacteriota</taxon>
    </lineage>
</organism>
<proteinExistence type="predicted"/>
<dbReference type="EMBL" id="PFSC01000011">
    <property type="protein sequence ID" value="PJC34115.1"/>
    <property type="molecule type" value="Genomic_DNA"/>
</dbReference>
<evidence type="ECO:0000313" key="2">
    <source>
        <dbReference type="Proteomes" id="UP000231383"/>
    </source>
</evidence>
<evidence type="ECO:0008006" key="3">
    <source>
        <dbReference type="Google" id="ProtNLM"/>
    </source>
</evidence>